<sequence length="181" mass="20259">MKLTNAEYSTLLNIFHDDFIEKTSKAIYSCSVVAKSTTEPGNSNYLLMANSTPKACFFIRSTRTPKENRMQIRIVAFLSMVACSGKGFALCCVPLVAVFQPVTRYRPKPGNFSVVTSSNLLMELSAMIYLFKAVNRSDLRNTAKHYSAFPKYTVRINADTLAQARAKIAPFFVVLREVCND</sequence>
<gene>
    <name evidence="2" type="ORF">C8D76_105122</name>
</gene>
<dbReference type="Proteomes" id="UP000245909">
    <property type="component" value="Unassembled WGS sequence"/>
</dbReference>
<proteinExistence type="predicted"/>
<evidence type="ECO:0000256" key="1">
    <source>
        <dbReference type="SAM" id="Phobius"/>
    </source>
</evidence>
<comment type="caution">
    <text evidence="2">The sequence shown here is derived from an EMBL/GenBank/DDBJ whole genome shotgun (WGS) entry which is preliminary data.</text>
</comment>
<accession>A0A2U0T849</accession>
<keyword evidence="1" id="KW-0812">Transmembrane</keyword>
<evidence type="ECO:0000313" key="3">
    <source>
        <dbReference type="Proteomes" id="UP000245909"/>
    </source>
</evidence>
<protein>
    <submittedName>
        <fullName evidence="2">Ash family protein</fullName>
    </submittedName>
</protein>
<reference evidence="2 3" key="1">
    <citation type="submission" date="2018-05" db="EMBL/GenBank/DDBJ databases">
        <title>Genomic Encyclopedia of Type Strains, Phase IV (KMG-IV): sequencing the most valuable type-strain genomes for metagenomic binning, comparative biology and taxonomic classification.</title>
        <authorList>
            <person name="Goeker M."/>
        </authorList>
    </citation>
    <scope>NUCLEOTIDE SEQUENCE [LARGE SCALE GENOMIC DNA]</scope>
    <source>
        <strain evidence="2 3">DSM 22999</strain>
    </source>
</reference>
<keyword evidence="3" id="KW-1185">Reference proteome</keyword>
<dbReference type="Pfam" id="PF10554">
    <property type="entry name" value="Phage_ASH"/>
    <property type="match status" value="1"/>
</dbReference>
<dbReference type="OrthoDB" id="5675328at2"/>
<dbReference type="RefSeq" id="WP_116631737.1">
    <property type="nucleotide sequence ID" value="NZ_QENU01000005.1"/>
</dbReference>
<feature type="transmembrane region" description="Helical" evidence="1">
    <location>
        <begin position="111"/>
        <end position="131"/>
    </location>
</feature>
<keyword evidence="1" id="KW-0472">Membrane</keyword>
<dbReference type="InterPro" id="IPR018880">
    <property type="entry name" value="Phage_P4_Ash"/>
</dbReference>
<feature type="transmembrane region" description="Helical" evidence="1">
    <location>
        <begin position="74"/>
        <end position="99"/>
    </location>
</feature>
<evidence type="ECO:0000313" key="2">
    <source>
        <dbReference type="EMBL" id="PVX39781.1"/>
    </source>
</evidence>
<name>A0A2U0T849_9PAST</name>
<organism evidence="2 3">
    <name type="scientific">Alitibacter langaaensis DSM 22999</name>
    <dbReference type="NCBI Taxonomy" id="1122935"/>
    <lineage>
        <taxon>Bacteria</taxon>
        <taxon>Pseudomonadati</taxon>
        <taxon>Pseudomonadota</taxon>
        <taxon>Gammaproteobacteria</taxon>
        <taxon>Pasteurellales</taxon>
        <taxon>Pasteurellaceae</taxon>
        <taxon>Alitibacter</taxon>
    </lineage>
</organism>
<dbReference type="EMBL" id="QENU01000005">
    <property type="protein sequence ID" value="PVX39781.1"/>
    <property type="molecule type" value="Genomic_DNA"/>
</dbReference>
<dbReference type="AlphaFoldDB" id="A0A2U0T849"/>
<keyword evidence="1" id="KW-1133">Transmembrane helix</keyword>